<sequence>MKQLLTYFKLQYKLFLTLILLVIVPLVLVYLFSPYEWDNLYWLALTFIFALKVVFYKEAPLKKKLIGEVRERFISKTGKVPSKMQIVRGVDEIIVARDVMLVSVGVCVLIVTLFFGKL</sequence>
<keyword evidence="1" id="KW-0812">Transmembrane</keyword>
<evidence type="ECO:0000256" key="1">
    <source>
        <dbReference type="SAM" id="Phobius"/>
    </source>
</evidence>
<proteinExistence type="predicted"/>
<feature type="transmembrane region" description="Helical" evidence="1">
    <location>
        <begin position="39"/>
        <end position="56"/>
    </location>
</feature>
<evidence type="ECO:0000313" key="3">
    <source>
        <dbReference type="Proteomes" id="UP000196531"/>
    </source>
</evidence>
<comment type="caution">
    <text evidence="2">The sequence shown here is derived from an EMBL/GenBank/DDBJ whole genome shotgun (WGS) entry which is preliminary data.</text>
</comment>
<keyword evidence="1" id="KW-1133">Transmembrane helix</keyword>
<feature type="transmembrane region" description="Helical" evidence="1">
    <location>
        <begin position="94"/>
        <end position="115"/>
    </location>
</feature>
<dbReference type="AlphaFoldDB" id="A0A1Y5FHU9"/>
<keyword evidence="1" id="KW-0472">Membrane</keyword>
<dbReference type="Proteomes" id="UP000196531">
    <property type="component" value="Unassembled WGS sequence"/>
</dbReference>
<organism evidence="2 3">
    <name type="scientific">Halobacteriovorax marinus</name>
    <dbReference type="NCBI Taxonomy" id="97084"/>
    <lineage>
        <taxon>Bacteria</taxon>
        <taxon>Pseudomonadati</taxon>
        <taxon>Bdellovibrionota</taxon>
        <taxon>Bacteriovoracia</taxon>
        <taxon>Bacteriovoracales</taxon>
        <taxon>Halobacteriovoraceae</taxon>
        <taxon>Halobacteriovorax</taxon>
    </lineage>
</organism>
<evidence type="ECO:0000313" key="2">
    <source>
        <dbReference type="EMBL" id="OUR99764.1"/>
    </source>
</evidence>
<name>A0A1Y5FHU9_9BACT</name>
<accession>A0A1Y5FHU9</accession>
<gene>
    <name evidence="2" type="ORF">A9Q84_01690</name>
</gene>
<protein>
    <submittedName>
        <fullName evidence="2">Uncharacterized protein</fullName>
    </submittedName>
</protein>
<dbReference type="EMBL" id="MAAO01000002">
    <property type="protein sequence ID" value="OUR99764.1"/>
    <property type="molecule type" value="Genomic_DNA"/>
</dbReference>
<feature type="transmembrane region" description="Helical" evidence="1">
    <location>
        <begin position="12"/>
        <end position="33"/>
    </location>
</feature>
<reference evidence="3" key="1">
    <citation type="journal article" date="2017" name="Proc. Natl. Acad. Sci. U.S.A.">
        <title>Simulation of Deepwater Horizon oil plume reveals substrate specialization within a complex community of hydrocarbon-degraders.</title>
        <authorList>
            <person name="Hu P."/>
            <person name="Dubinsky E.A."/>
            <person name="Probst A.J."/>
            <person name="Wang J."/>
            <person name="Sieber C.M.K."/>
            <person name="Tom L.M."/>
            <person name="Gardinali P."/>
            <person name="Banfield J.F."/>
            <person name="Atlas R.M."/>
            <person name="Andersen G.L."/>
        </authorList>
    </citation>
    <scope>NUCLEOTIDE SEQUENCE [LARGE SCALE GENOMIC DNA]</scope>
</reference>